<evidence type="ECO:0000256" key="4">
    <source>
        <dbReference type="SAM" id="Phobius"/>
    </source>
</evidence>
<feature type="transmembrane region" description="Helical" evidence="4">
    <location>
        <begin position="411"/>
        <end position="428"/>
    </location>
</feature>
<feature type="transmembrane region" description="Helical" evidence="4">
    <location>
        <begin position="181"/>
        <end position="201"/>
    </location>
</feature>
<comment type="caution">
    <text evidence="6">The sequence shown here is derived from an EMBL/GenBank/DDBJ whole genome shotgun (WGS) entry which is preliminary data.</text>
</comment>
<feature type="transmembrane region" description="Helical" evidence="4">
    <location>
        <begin position="343"/>
        <end position="366"/>
    </location>
</feature>
<feature type="transmembrane region" description="Helical" evidence="4">
    <location>
        <begin position="67"/>
        <end position="83"/>
    </location>
</feature>
<dbReference type="InterPro" id="IPR050327">
    <property type="entry name" value="Proton-linked_MCT"/>
</dbReference>
<proteinExistence type="predicted"/>
<dbReference type="AlphaFoldDB" id="A0A9D6V2Q6"/>
<feature type="transmembrane region" description="Helical" evidence="4">
    <location>
        <begin position="249"/>
        <end position="268"/>
    </location>
</feature>
<feature type="transmembrane region" description="Helical" evidence="4">
    <location>
        <begin position="12"/>
        <end position="32"/>
    </location>
</feature>
<evidence type="ECO:0000313" key="6">
    <source>
        <dbReference type="EMBL" id="MBI5250352.1"/>
    </source>
</evidence>
<sequence length="447" mass="46805">MSTQVANVPARAWVVTLAGAACNLCLGILYAWSVWKKALVDKPKADLGELMTGINVGWPYLTDSQGTFAYFVCGLFFAFFMIPGGRLQDKYGPKVGATVGGLCLALGCIVAGLMKSYLGLMIGFGVLGGIGMGIGYAAPTPAALKWFGPHKRGVISGIVVAGYGAAAIYIAPMAQYLIDNYGISTSFIGLGIFFAVVVILAGQLLSNPPAGYVAPGPAITPSASGAPPKPATAPTGDWLPPEMMSRWQYYALVFLFIGSAQSGLLVIANAAPILGKTAGKLEFFAQNAWIIAAFGGAVNALGRVGTGMYSDKIGRSPAYMLNGVVSALCLLAAPLIIQMESVVLLFLAVGIAYWQYGGGLALMPAFTADYFGSKNLGANYGFVFIGWGLGFLMPLLAGYIKDYTGSYDHSFYISAAVLIVAVALCRIIKKPVREETVVVERKRAAAG</sequence>
<feature type="transmembrane region" description="Helical" evidence="4">
    <location>
        <begin position="95"/>
        <end position="114"/>
    </location>
</feature>
<feature type="transmembrane region" description="Helical" evidence="4">
    <location>
        <begin position="378"/>
        <end position="399"/>
    </location>
</feature>
<dbReference type="Pfam" id="PF07690">
    <property type="entry name" value="MFS_1"/>
    <property type="match status" value="1"/>
</dbReference>
<evidence type="ECO:0000256" key="3">
    <source>
        <dbReference type="ARBA" id="ARBA00023136"/>
    </source>
</evidence>
<protein>
    <submittedName>
        <fullName evidence="6">OFA family MFS transporter</fullName>
    </submittedName>
</protein>
<dbReference type="PROSITE" id="PS50850">
    <property type="entry name" value="MFS"/>
    <property type="match status" value="1"/>
</dbReference>
<dbReference type="InterPro" id="IPR036259">
    <property type="entry name" value="MFS_trans_sf"/>
</dbReference>
<name>A0A9D6V2Q6_9BACT</name>
<feature type="domain" description="Major facilitator superfamily (MFS) profile" evidence="5">
    <location>
        <begin position="11"/>
        <end position="433"/>
    </location>
</feature>
<evidence type="ECO:0000256" key="2">
    <source>
        <dbReference type="ARBA" id="ARBA00022989"/>
    </source>
</evidence>
<gene>
    <name evidence="6" type="ORF">HY912_12730</name>
</gene>
<dbReference type="InterPro" id="IPR020846">
    <property type="entry name" value="MFS_dom"/>
</dbReference>
<feature type="transmembrane region" description="Helical" evidence="4">
    <location>
        <begin position="120"/>
        <end position="142"/>
    </location>
</feature>
<organism evidence="6 7">
    <name type="scientific">Desulfomonile tiedjei</name>
    <dbReference type="NCBI Taxonomy" id="2358"/>
    <lineage>
        <taxon>Bacteria</taxon>
        <taxon>Pseudomonadati</taxon>
        <taxon>Thermodesulfobacteriota</taxon>
        <taxon>Desulfomonilia</taxon>
        <taxon>Desulfomonilales</taxon>
        <taxon>Desulfomonilaceae</taxon>
        <taxon>Desulfomonile</taxon>
    </lineage>
</organism>
<keyword evidence="3 4" id="KW-0472">Membrane</keyword>
<evidence type="ECO:0000259" key="5">
    <source>
        <dbReference type="PROSITE" id="PS50850"/>
    </source>
</evidence>
<dbReference type="Gene3D" id="1.20.1250.20">
    <property type="entry name" value="MFS general substrate transporter like domains"/>
    <property type="match status" value="2"/>
</dbReference>
<keyword evidence="1 4" id="KW-0812">Transmembrane</keyword>
<dbReference type="PANTHER" id="PTHR11360">
    <property type="entry name" value="MONOCARBOXYLATE TRANSPORTER"/>
    <property type="match status" value="1"/>
</dbReference>
<dbReference type="EMBL" id="JACRDE010000337">
    <property type="protein sequence ID" value="MBI5250352.1"/>
    <property type="molecule type" value="Genomic_DNA"/>
</dbReference>
<keyword evidence="2 4" id="KW-1133">Transmembrane helix</keyword>
<dbReference type="GO" id="GO:0022857">
    <property type="term" value="F:transmembrane transporter activity"/>
    <property type="evidence" value="ECO:0007669"/>
    <property type="project" value="InterPro"/>
</dbReference>
<dbReference type="Proteomes" id="UP000807825">
    <property type="component" value="Unassembled WGS sequence"/>
</dbReference>
<feature type="transmembrane region" description="Helical" evidence="4">
    <location>
        <begin position="288"/>
        <end position="306"/>
    </location>
</feature>
<evidence type="ECO:0000256" key="1">
    <source>
        <dbReference type="ARBA" id="ARBA00022692"/>
    </source>
</evidence>
<dbReference type="CDD" id="cd17353">
    <property type="entry name" value="MFS_OFA_like"/>
    <property type="match status" value="1"/>
</dbReference>
<dbReference type="SUPFAM" id="SSF103473">
    <property type="entry name" value="MFS general substrate transporter"/>
    <property type="match status" value="1"/>
</dbReference>
<dbReference type="InterPro" id="IPR011701">
    <property type="entry name" value="MFS"/>
</dbReference>
<feature type="transmembrane region" description="Helical" evidence="4">
    <location>
        <begin position="318"/>
        <end position="337"/>
    </location>
</feature>
<accession>A0A9D6V2Q6</accession>
<evidence type="ECO:0000313" key="7">
    <source>
        <dbReference type="Proteomes" id="UP000807825"/>
    </source>
</evidence>
<reference evidence="6" key="1">
    <citation type="submission" date="2020-07" db="EMBL/GenBank/DDBJ databases">
        <title>Huge and variable diversity of episymbiotic CPR bacteria and DPANN archaea in groundwater ecosystems.</title>
        <authorList>
            <person name="He C.Y."/>
            <person name="Keren R."/>
            <person name="Whittaker M."/>
            <person name="Farag I.F."/>
            <person name="Doudna J."/>
            <person name="Cate J.H.D."/>
            <person name="Banfield J.F."/>
        </authorList>
    </citation>
    <scope>NUCLEOTIDE SEQUENCE</scope>
    <source>
        <strain evidence="6">NC_groundwater_1664_Pr3_B-0.1um_52_9</strain>
    </source>
</reference>
<feature type="transmembrane region" description="Helical" evidence="4">
    <location>
        <begin position="154"/>
        <end position="175"/>
    </location>
</feature>